<dbReference type="RefSeq" id="WP_146216843.1">
    <property type="nucleotide sequence ID" value="NZ_CP054612.1"/>
</dbReference>
<dbReference type="InterPro" id="IPR041401">
    <property type="entry name" value="TseB-like_dom"/>
</dbReference>
<dbReference type="Proteomes" id="UP000246635">
    <property type="component" value="Unassembled WGS sequence"/>
</dbReference>
<evidence type="ECO:0000259" key="1">
    <source>
        <dbReference type="Pfam" id="PF17881"/>
    </source>
</evidence>
<evidence type="ECO:0000313" key="3">
    <source>
        <dbReference type="Proteomes" id="UP000246635"/>
    </source>
</evidence>
<dbReference type="EMBL" id="QGTQ01000004">
    <property type="protein sequence ID" value="PWW05508.1"/>
    <property type="molecule type" value="Genomic_DNA"/>
</dbReference>
<feature type="domain" description="Cell wall elongation regulator TseB-like" evidence="1">
    <location>
        <begin position="49"/>
        <end position="92"/>
    </location>
</feature>
<dbReference type="SUPFAM" id="SSF54403">
    <property type="entry name" value="Cystatin/monellin"/>
    <property type="match status" value="2"/>
</dbReference>
<comment type="caution">
    <text evidence="2">The sequence shown here is derived from an EMBL/GenBank/DDBJ whole genome shotgun (WGS) entry which is preliminary data.</text>
</comment>
<proteinExistence type="predicted"/>
<dbReference type="InterPro" id="IPR046350">
    <property type="entry name" value="Cystatin_sf"/>
</dbReference>
<protein>
    <submittedName>
        <fullName evidence="2">Uncharacterized protein YpmB</fullName>
    </submittedName>
</protein>
<sequence length="177" mass="20328">MRATRKKRAPFMNPKRWTALSLVILLAVIAGLGMWYNTIFKGIWSDEAKAKQQAIEAAALTEVDSTEKYVWDESVWVVEGKTEDGQEQYVWLRENGTETVRAADAVSKQQIHDTFLQNKPDAHIKHIRPGIVSGQRVWEVFYSRSEGGEQKYSYDFYNFENGTFINTLKLPAEHLAQ</sequence>
<dbReference type="Gene3D" id="3.10.450.40">
    <property type="match status" value="2"/>
</dbReference>
<organism evidence="2 3">
    <name type="scientific">Paenibacillus cellulosilyticus</name>
    <dbReference type="NCBI Taxonomy" id="375489"/>
    <lineage>
        <taxon>Bacteria</taxon>
        <taxon>Bacillati</taxon>
        <taxon>Bacillota</taxon>
        <taxon>Bacilli</taxon>
        <taxon>Bacillales</taxon>
        <taxon>Paenibacillaceae</taxon>
        <taxon>Paenibacillus</taxon>
    </lineage>
</organism>
<gene>
    <name evidence="2" type="ORF">DFQ01_10467</name>
</gene>
<dbReference type="Pfam" id="PF17881">
    <property type="entry name" value="TseB"/>
    <property type="match status" value="1"/>
</dbReference>
<keyword evidence="3" id="KW-1185">Reference proteome</keyword>
<evidence type="ECO:0000313" key="2">
    <source>
        <dbReference type="EMBL" id="PWW05508.1"/>
    </source>
</evidence>
<accession>A0A2V2YZS0</accession>
<dbReference type="AlphaFoldDB" id="A0A2V2YZS0"/>
<dbReference type="OrthoDB" id="2678417at2"/>
<name>A0A2V2YZS0_9BACL</name>
<reference evidence="2 3" key="1">
    <citation type="submission" date="2018-05" db="EMBL/GenBank/DDBJ databases">
        <title>Genomic Encyclopedia of Type Strains, Phase III (KMG-III): the genomes of soil and plant-associated and newly described type strains.</title>
        <authorList>
            <person name="Whitman W."/>
        </authorList>
    </citation>
    <scope>NUCLEOTIDE SEQUENCE [LARGE SCALE GENOMIC DNA]</scope>
    <source>
        <strain evidence="2 3">CECT 5696</strain>
    </source>
</reference>